<gene>
    <name evidence="1" type="ORF">BD410DRAFT_635760</name>
</gene>
<dbReference type="EMBL" id="ML170164">
    <property type="protein sequence ID" value="TDL25325.1"/>
    <property type="molecule type" value="Genomic_DNA"/>
</dbReference>
<keyword evidence="2" id="KW-1185">Reference proteome</keyword>
<dbReference type="InterPro" id="IPR032675">
    <property type="entry name" value="LRR_dom_sf"/>
</dbReference>
<sequence>MVGSVGRIVATSLDAATACDAPIKRLSFETLSQMFLECLPVAGLPSVSTADAPVLLGRVCSHWRTVALSTPQLWAGLGLGNRTPSDYTKDAIAAAEWKRRAGLCDLSYSLWLTPDRVVNVILRHRSQWRHIEAHIEPDGWKRVYLAISQGAPRLLYLRVEIESPLQRFVGGYVHPLPIDIDIPIHGAMRLEHLHVKKNCRLHFAQVEAPFLRELIFETATLTFDECWSCLTYCPNLEYFRARCSTAHPLSLGSETMEAKNLKHLQLDVFHVDQTELGPFLELICTPSLESLKIYFFMSDDDDGIGFPQVPRFLEQSGAHLVDMHISGPMTQDQTIECLHHTPALTSLELRSRLLNDAVMKALTIGPGQAISHNSMCAELQKIILAQVGSCASLMSSDVVKDMILSRWGGEHGQMMLSNGVLDNIRKGKLRTIVLDGFEFRDGLAIAKEQSIAKCIEEGLFIVEYAPMRFDGESSSYESDESQSGSSQSE</sequence>
<dbReference type="AlphaFoldDB" id="A0A4Y7QD43"/>
<dbReference type="SUPFAM" id="SSF52047">
    <property type="entry name" value="RNI-like"/>
    <property type="match status" value="1"/>
</dbReference>
<evidence type="ECO:0008006" key="3">
    <source>
        <dbReference type="Google" id="ProtNLM"/>
    </source>
</evidence>
<dbReference type="OrthoDB" id="2269034at2759"/>
<protein>
    <recommendedName>
        <fullName evidence="3">F-box domain-containing protein</fullName>
    </recommendedName>
</protein>
<organism evidence="1 2">
    <name type="scientific">Rickenella mellea</name>
    <dbReference type="NCBI Taxonomy" id="50990"/>
    <lineage>
        <taxon>Eukaryota</taxon>
        <taxon>Fungi</taxon>
        <taxon>Dikarya</taxon>
        <taxon>Basidiomycota</taxon>
        <taxon>Agaricomycotina</taxon>
        <taxon>Agaricomycetes</taxon>
        <taxon>Hymenochaetales</taxon>
        <taxon>Rickenellaceae</taxon>
        <taxon>Rickenella</taxon>
    </lineage>
</organism>
<dbReference type="Gene3D" id="3.80.10.10">
    <property type="entry name" value="Ribonuclease Inhibitor"/>
    <property type="match status" value="1"/>
</dbReference>
<reference evidence="1 2" key="1">
    <citation type="submission" date="2018-06" db="EMBL/GenBank/DDBJ databases">
        <title>A transcriptomic atlas of mushroom development highlights an independent origin of complex multicellularity.</title>
        <authorList>
            <consortium name="DOE Joint Genome Institute"/>
            <person name="Krizsan K."/>
            <person name="Almasi E."/>
            <person name="Merenyi Z."/>
            <person name="Sahu N."/>
            <person name="Viragh M."/>
            <person name="Koszo T."/>
            <person name="Mondo S."/>
            <person name="Kiss B."/>
            <person name="Balint B."/>
            <person name="Kues U."/>
            <person name="Barry K."/>
            <person name="Hegedus J.C."/>
            <person name="Henrissat B."/>
            <person name="Johnson J."/>
            <person name="Lipzen A."/>
            <person name="Ohm R."/>
            <person name="Nagy I."/>
            <person name="Pangilinan J."/>
            <person name="Yan J."/>
            <person name="Xiong Y."/>
            <person name="Grigoriev I.V."/>
            <person name="Hibbett D.S."/>
            <person name="Nagy L.G."/>
        </authorList>
    </citation>
    <scope>NUCLEOTIDE SEQUENCE [LARGE SCALE GENOMIC DNA]</scope>
    <source>
        <strain evidence="1 2">SZMC22713</strain>
    </source>
</reference>
<dbReference type="VEuPathDB" id="FungiDB:BD410DRAFT_635760"/>
<dbReference type="Proteomes" id="UP000294933">
    <property type="component" value="Unassembled WGS sequence"/>
</dbReference>
<dbReference type="STRING" id="50990.A0A4Y7QD43"/>
<accession>A0A4Y7QD43</accession>
<evidence type="ECO:0000313" key="1">
    <source>
        <dbReference type="EMBL" id="TDL25325.1"/>
    </source>
</evidence>
<name>A0A4Y7QD43_9AGAM</name>
<proteinExistence type="predicted"/>
<evidence type="ECO:0000313" key="2">
    <source>
        <dbReference type="Proteomes" id="UP000294933"/>
    </source>
</evidence>